<keyword evidence="1" id="KW-0472">Membrane</keyword>
<name>A0A974HAU6_XENLA</name>
<dbReference type="EMBL" id="CM004479">
    <property type="protein sequence ID" value="OCT71162.1"/>
    <property type="molecule type" value="Genomic_DNA"/>
</dbReference>
<keyword evidence="1" id="KW-1133">Transmembrane helix</keyword>
<proteinExistence type="predicted"/>
<sequence>MSMQEHRGATAGFFLQSLASILASGCSLAPTLLHSHGDSFLSSASWSRAGTRGRHVPRAQSATTVGLPLLAFGFFWINGDQSTANMILSAALLLTASWDFMSQEGRTIAANASYVVSSLAILMVSIFTGNGYGVVGSLGLGTAGLLSSVKAEKVLFVPPEVTMNCLQAASFFSFSVALKQ</sequence>
<organism evidence="3 4">
    <name type="scientific">Xenopus laevis</name>
    <name type="common">African clawed frog</name>
    <dbReference type="NCBI Taxonomy" id="8355"/>
    <lineage>
        <taxon>Eukaryota</taxon>
        <taxon>Metazoa</taxon>
        <taxon>Chordata</taxon>
        <taxon>Craniata</taxon>
        <taxon>Vertebrata</taxon>
        <taxon>Euteleostomi</taxon>
        <taxon>Amphibia</taxon>
        <taxon>Batrachia</taxon>
        <taxon>Anura</taxon>
        <taxon>Pipoidea</taxon>
        <taxon>Pipidae</taxon>
        <taxon>Xenopodinae</taxon>
        <taxon>Xenopus</taxon>
        <taxon>Xenopus</taxon>
    </lineage>
</organism>
<evidence type="ECO:0000313" key="4">
    <source>
        <dbReference type="Proteomes" id="UP000694892"/>
    </source>
</evidence>
<feature type="transmembrane region" description="Helical" evidence="1">
    <location>
        <begin position="59"/>
        <end position="77"/>
    </location>
</feature>
<dbReference type="Proteomes" id="UP000694892">
    <property type="component" value="Chromosome 7S"/>
</dbReference>
<feature type="signal peptide" evidence="2">
    <location>
        <begin position="1"/>
        <end position="23"/>
    </location>
</feature>
<dbReference type="AlphaFoldDB" id="A0A974HAU6"/>
<accession>A0A974HAU6</accession>
<evidence type="ECO:0000256" key="1">
    <source>
        <dbReference type="SAM" id="Phobius"/>
    </source>
</evidence>
<gene>
    <name evidence="3" type="ORF">XELAEV_18038068mg</name>
</gene>
<keyword evidence="2" id="KW-0732">Signal</keyword>
<evidence type="ECO:0000256" key="2">
    <source>
        <dbReference type="SAM" id="SignalP"/>
    </source>
</evidence>
<keyword evidence="1" id="KW-0812">Transmembrane</keyword>
<evidence type="ECO:0000313" key="3">
    <source>
        <dbReference type="EMBL" id="OCT71162.1"/>
    </source>
</evidence>
<protein>
    <submittedName>
        <fullName evidence="3">Uncharacterized protein</fullName>
    </submittedName>
</protein>
<reference evidence="4" key="1">
    <citation type="journal article" date="2016" name="Nature">
        <title>Genome evolution in the allotetraploid frog Xenopus laevis.</title>
        <authorList>
            <person name="Session A.M."/>
            <person name="Uno Y."/>
            <person name="Kwon T."/>
            <person name="Chapman J.A."/>
            <person name="Toyoda A."/>
            <person name="Takahashi S."/>
            <person name="Fukui A."/>
            <person name="Hikosaka A."/>
            <person name="Suzuki A."/>
            <person name="Kondo M."/>
            <person name="van Heeringen S.J."/>
            <person name="Quigley I."/>
            <person name="Heinz S."/>
            <person name="Ogino H."/>
            <person name="Ochi H."/>
            <person name="Hellsten U."/>
            <person name="Lyons J.B."/>
            <person name="Simakov O."/>
            <person name="Putnam N."/>
            <person name="Stites J."/>
            <person name="Kuroki Y."/>
            <person name="Tanaka T."/>
            <person name="Michiue T."/>
            <person name="Watanabe M."/>
            <person name="Bogdanovic O."/>
            <person name="Lister R."/>
            <person name="Georgiou G."/>
            <person name="Paranjpe S.S."/>
            <person name="van Kruijsbergen I."/>
            <person name="Shu S."/>
            <person name="Carlson J."/>
            <person name="Kinoshita T."/>
            <person name="Ohta Y."/>
            <person name="Mawaribuchi S."/>
            <person name="Jenkins J."/>
            <person name="Grimwood J."/>
            <person name="Schmutz J."/>
            <person name="Mitros T."/>
            <person name="Mozaffari S.V."/>
            <person name="Suzuki Y."/>
            <person name="Haramoto Y."/>
            <person name="Yamamoto T.S."/>
            <person name="Takagi C."/>
            <person name="Heald R."/>
            <person name="Miller K."/>
            <person name="Haudenschild C."/>
            <person name="Kitzman J."/>
            <person name="Nakayama T."/>
            <person name="Izutsu Y."/>
            <person name="Robert J."/>
            <person name="Fortriede J."/>
            <person name="Burns K."/>
            <person name="Lotay V."/>
            <person name="Karimi K."/>
            <person name="Yasuoka Y."/>
            <person name="Dichmann D.S."/>
            <person name="Flajnik M.F."/>
            <person name="Houston D.W."/>
            <person name="Shendure J."/>
            <person name="DuPasquier L."/>
            <person name="Vize P.D."/>
            <person name="Zorn A.M."/>
            <person name="Ito M."/>
            <person name="Marcotte E.M."/>
            <person name="Wallingford J.B."/>
            <person name="Ito Y."/>
            <person name="Asashima M."/>
            <person name="Ueno N."/>
            <person name="Matsuda Y."/>
            <person name="Veenstra G.J."/>
            <person name="Fujiyama A."/>
            <person name="Harland R.M."/>
            <person name="Taira M."/>
            <person name="Rokhsar D.S."/>
        </authorList>
    </citation>
    <scope>NUCLEOTIDE SEQUENCE [LARGE SCALE GENOMIC DNA]</scope>
    <source>
        <strain evidence="4">J</strain>
    </source>
</reference>
<dbReference type="PROSITE" id="PS51257">
    <property type="entry name" value="PROKAR_LIPOPROTEIN"/>
    <property type="match status" value="1"/>
</dbReference>
<feature type="transmembrane region" description="Helical" evidence="1">
    <location>
        <begin position="121"/>
        <end position="146"/>
    </location>
</feature>
<feature type="chain" id="PRO_5036730863" evidence="2">
    <location>
        <begin position="24"/>
        <end position="180"/>
    </location>
</feature>